<evidence type="ECO:0000313" key="3">
    <source>
        <dbReference type="MGI" id="MGI:3642330"/>
    </source>
</evidence>
<reference evidence="2" key="7">
    <citation type="journal article" date="2005" name="Science">
        <title>The Transcriptional Landscape of the Mammalian Genome.</title>
        <authorList>
            <consortium name="The FANTOM Consortium"/>
            <consortium name="Riken Genome Exploration Research Group and Genome Science Group (Genome Network Project Core Group)"/>
        </authorList>
    </citation>
    <scope>NUCLEOTIDE SEQUENCE</scope>
    <source>
        <strain evidence="2">C57BL/6J</strain>
        <tissue evidence="2">Cerebellum</tissue>
    </source>
</reference>
<feature type="compositionally biased region" description="Basic and acidic residues" evidence="1">
    <location>
        <begin position="81"/>
        <end position="91"/>
    </location>
</feature>
<dbReference type="MGI" id="MGI:3642330">
    <property type="gene designation" value="Gm10815"/>
</dbReference>
<dbReference type="PhosphoSitePlus" id="Q3UXW7"/>
<feature type="region of interest" description="Disordered" evidence="1">
    <location>
        <begin position="62"/>
        <end position="97"/>
    </location>
</feature>
<name>Q3UXW7_MOUSE</name>
<gene>
    <name evidence="3" type="primary">Gm10815</name>
</gene>
<reference evidence="2" key="3">
    <citation type="journal article" date="2000" name="Genome Res.">
        <title>RIKEN integrated sequence analysis (RISA) system--384-format sequencing pipeline with 384 multicapillary sequencer.</title>
        <authorList>
            <person name="Shibata K."/>
            <person name="Itoh M."/>
            <person name="Aizawa K."/>
            <person name="Nagaoka S."/>
            <person name="Sasaki N."/>
            <person name="Carninci P."/>
            <person name="Konno H."/>
            <person name="Akiyama J."/>
            <person name="Nishi K."/>
            <person name="Kitsunai T."/>
            <person name="Tashiro H."/>
            <person name="Itoh M."/>
            <person name="Sumi N."/>
            <person name="Ishii Y."/>
            <person name="Nakamura S."/>
            <person name="Hazama M."/>
            <person name="Nishine T."/>
            <person name="Harada A."/>
            <person name="Yamamoto R."/>
            <person name="Matsumoto H."/>
            <person name="Sakaguchi S."/>
            <person name="Ikegami T."/>
            <person name="Kashiwagi K."/>
            <person name="Fujiwake S."/>
            <person name="Inoue K."/>
            <person name="Togawa Y."/>
            <person name="Izawa M."/>
            <person name="Ohara E."/>
            <person name="Watahiki M."/>
            <person name="Yoneda Y."/>
            <person name="Ishikawa T."/>
            <person name="Ozawa K."/>
            <person name="Tanaka T."/>
            <person name="Matsuura S."/>
            <person name="Kawai J."/>
            <person name="Okazaki Y."/>
            <person name="Muramatsu M."/>
            <person name="Inoue Y."/>
            <person name="Kira A."/>
            <person name="Hayashizaki Y."/>
        </authorList>
    </citation>
    <scope>NUCLEOTIDE SEQUENCE</scope>
    <source>
        <strain evidence="2">C57BL/6J</strain>
        <tissue evidence="2">Cerebellum</tissue>
    </source>
</reference>
<evidence type="ECO:0000256" key="1">
    <source>
        <dbReference type="SAM" id="MobiDB-lite"/>
    </source>
</evidence>
<dbReference type="AlphaFoldDB" id="Q3UXW7"/>
<reference evidence="2" key="4">
    <citation type="journal article" date="2001" name="Nature">
        <title>Functional annotation of a full-length mouse cDNA collection.</title>
        <authorList>
            <consortium name="The RIKEN Genome Exploration Research Group Phase II Team and the FANTOM Consortium"/>
        </authorList>
    </citation>
    <scope>NUCLEOTIDE SEQUENCE</scope>
    <source>
        <strain evidence="2">C57BL/6J</strain>
        <tissue evidence="2">Cerebellum</tissue>
    </source>
</reference>
<evidence type="ECO:0000313" key="2">
    <source>
        <dbReference type="EMBL" id="BAE22446.1"/>
    </source>
</evidence>
<proteinExistence type="evidence at transcript level"/>
<organism evidence="2">
    <name type="scientific">Mus musculus</name>
    <name type="common">Mouse</name>
    <dbReference type="NCBI Taxonomy" id="10090"/>
    <lineage>
        <taxon>Eukaryota</taxon>
        <taxon>Metazoa</taxon>
        <taxon>Chordata</taxon>
        <taxon>Craniata</taxon>
        <taxon>Vertebrata</taxon>
        <taxon>Euteleostomi</taxon>
        <taxon>Mammalia</taxon>
        <taxon>Eutheria</taxon>
        <taxon>Euarchontoglires</taxon>
        <taxon>Glires</taxon>
        <taxon>Rodentia</taxon>
        <taxon>Myomorpha</taxon>
        <taxon>Muroidea</taxon>
        <taxon>Muridae</taxon>
        <taxon>Murinae</taxon>
        <taxon>Mus</taxon>
        <taxon>Mus</taxon>
    </lineage>
</organism>
<accession>Q3UXW7</accession>
<dbReference type="iPTMnet" id="Q3UXW7"/>
<protein>
    <submittedName>
        <fullName evidence="2">Uncharacterized protein</fullName>
    </submittedName>
</protein>
<reference evidence="2" key="6">
    <citation type="submission" date="2004-03" db="EMBL/GenBank/DDBJ databases">
        <authorList>
            <person name="Arakawa T."/>
            <person name="Carninci P."/>
            <person name="Fukuda S."/>
            <person name="Hashizume W."/>
            <person name="Hayashida K."/>
            <person name="Hori F."/>
            <person name="Iida J."/>
            <person name="Imamura K."/>
            <person name="Imotani K."/>
            <person name="Itoh M."/>
            <person name="Kanagawa S."/>
            <person name="Kawai J."/>
            <person name="Kojima M."/>
            <person name="Konno H."/>
            <person name="Murata M."/>
            <person name="Nakamura M."/>
            <person name="Ninomiya N."/>
            <person name="Nishiyori H."/>
            <person name="Nomura K."/>
            <person name="Ohno M."/>
            <person name="Sakazume N."/>
            <person name="Sano H."/>
            <person name="Sasaki D."/>
            <person name="Shibata K."/>
            <person name="Shiraki T."/>
            <person name="Tagami M."/>
            <person name="Tagami Y."/>
            <person name="Waki K."/>
            <person name="Watahiki A."/>
            <person name="Muramatsu M."/>
            <person name="Hayashizaki Y."/>
        </authorList>
    </citation>
    <scope>NUCLEOTIDE SEQUENCE</scope>
    <source>
        <strain evidence="2">C57BL/6J</strain>
        <tissue evidence="2">Cerebellum</tissue>
    </source>
</reference>
<dbReference type="AGR" id="MGI:3642330"/>
<reference evidence="2" key="5">
    <citation type="journal article" date="2002" name="Nature">
        <title>Analysis of the mouse transcriptome based on functional annotation of 60,770 full-length cDNAs.</title>
        <authorList>
            <consortium name="The FANTOM Consortium and the RIKEN Genome Exploration Research Group Phase I and II Team"/>
        </authorList>
    </citation>
    <scope>NUCLEOTIDE SEQUENCE</scope>
    <source>
        <strain evidence="2">C57BL/6J</strain>
        <tissue evidence="2">Cerebellum</tissue>
    </source>
</reference>
<sequence length="136" mass="14954">MRSSHPTVKQKEWWAVGVWDSFLQTRFSIVKGSNEGSLGACWEAEKGEKDCNESCRVKSEKTNKQTNFQTKKKKKTAVLSKSEEKPGEQHGGKGRGQCSCGLSGYVSHCEEFGSAGTVSGPMRICPPHTSWKDVAV</sequence>
<dbReference type="EMBL" id="AK135161">
    <property type="protein sequence ID" value="BAE22446.1"/>
    <property type="molecule type" value="mRNA"/>
</dbReference>
<reference evidence="2" key="8">
    <citation type="journal article" date="2005" name="Science">
        <title>Antisense Transcription in the Mammalian Transcriptome.</title>
        <authorList>
            <consortium name="RIKEN Genome Exploration Research Group and Genome Science Group (Genome Network Project Core Group) and the FANTOM Consortium"/>
        </authorList>
    </citation>
    <scope>NUCLEOTIDE SEQUENCE</scope>
    <source>
        <strain evidence="2">C57BL/6J</strain>
        <tissue evidence="2">Cerebellum</tissue>
    </source>
</reference>
<reference evidence="2" key="2">
    <citation type="journal article" date="2000" name="Genome Res.">
        <title>Normalization and subtraction of cap-trapper-selected cDNAs to prepare full-length cDNA libraries for rapid discovery of new genes.</title>
        <authorList>
            <person name="Carninci P."/>
            <person name="Shibata Y."/>
            <person name="Hayatsu N."/>
            <person name="Sugahara Y."/>
            <person name="Shibata K."/>
            <person name="Itoh M."/>
            <person name="Konno H."/>
            <person name="Okazaki Y."/>
            <person name="Muramatsu M."/>
            <person name="Hayashizaki Y."/>
        </authorList>
    </citation>
    <scope>NUCLEOTIDE SEQUENCE</scope>
    <source>
        <strain evidence="2">C57BL/6J</strain>
        <tissue evidence="2">Cerebellum</tissue>
    </source>
</reference>
<reference evidence="2" key="1">
    <citation type="journal article" date="1999" name="Methods Enzymol.">
        <title>High-efficiency full-length cDNA cloning.</title>
        <authorList>
            <person name="Carninci P."/>
            <person name="Hayashizaki Y."/>
        </authorList>
    </citation>
    <scope>NUCLEOTIDE SEQUENCE</scope>
    <source>
        <strain evidence="2">C57BL/6J</strain>
        <tissue evidence="2">Cerebellum</tissue>
    </source>
</reference>